<dbReference type="SUPFAM" id="SSF53254">
    <property type="entry name" value="Phosphoglycerate mutase-like"/>
    <property type="match status" value="1"/>
</dbReference>
<sequence>MPRTECGRDPTQQEVNVGTDKTVTVVVMRHPQKTGRSADAITAFGAQQAFAAAQALAERFDNIGMLFFSGAKRTLQTAQIIEAALLLNAEPPITMRGFHFDVVFDQCFPGEAGRSYFFEQLDALKSEHHDAPKLSHALALKNELGVYARMGREAVTTALAEVADILDQEKCDTGLVVSHSPWTELASLHPEETPFGLGEADAVAYTLEADADGWYIASSELIRAPLEGKPL</sequence>
<evidence type="ECO:0008006" key="3">
    <source>
        <dbReference type="Google" id="ProtNLM"/>
    </source>
</evidence>
<comment type="caution">
    <text evidence="1">The sequence shown here is derived from an EMBL/GenBank/DDBJ whole genome shotgun (WGS) entry which is preliminary data.</text>
</comment>
<dbReference type="Pfam" id="PF00300">
    <property type="entry name" value="His_Phos_1"/>
    <property type="match status" value="1"/>
</dbReference>
<gene>
    <name evidence="1" type="ORF">COU35_02495</name>
</gene>
<dbReference type="EMBL" id="PFCB01000021">
    <property type="protein sequence ID" value="PIR74430.1"/>
    <property type="molecule type" value="Genomic_DNA"/>
</dbReference>
<evidence type="ECO:0000313" key="1">
    <source>
        <dbReference type="EMBL" id="PIR74430.1"/>
    </source>
</evidence>
<dbReference type="Proteomes" id="UP000230154">
    <property type="component" value="Unassembled WGS sequence"/>
</dbReference>
<protein>
    <recommendedName>
        <fullName evidence="3">Histidine phosphatase family protein</fullName>
    </recommendedName>
</protein>
<dbReference type="InterPro" id="IPR013078">
    <property type="entry name" value="His_Pase_superF_clade-1"/>
</dbReference>
<dbReference type="AlphaFoldDB" id="A0A2H0TQI7"/>
<evidence type="ECO:0000313" key="2">
    <source>
        <dbReference type="Proteomes" id="UP000230154"/>
    </source>
</evidence>
<proteinExistence type="predicted"/>
<dbReference type="Gene3D" id="3.40.50.1240">
    <property type="entry name" value="Phosphoglycerate mutase-like"/>
    <property type="match status" value="1"/>
</dbReference>
<reference evidence="2" key="1">
    <citation type="submission" date="2017-09" db="EMBL/GenBank/DDBJ databases">
        <title>Depth-based differentiation of microbial function through sediment-hosted aquifers and enrichment of novel symbionts in the deep terrestrial subsurface.</title>
        <authorList>
            <person name="Probst A.J."/>
            <person name="Ladd B."/>
            <person name="Jarett J.K."/>
            <person name="Geller-Mcgrath D.E."/>
            <person name="Sieber C.M.K."/>
            <person name="Emerson J.B."/>
            <person name="Anantharaman K."/>
            <person name="Thomas B.C."/>
            <person name="Malmstrom R."/>
            <person name="Stieglmeier M."/>
            <person name="Klingl A."/>
            <person name="Woyke T."/>
            <person name="Ryan C.M."/>
            <person name="Banfield J.F."/>
        </authorList>
    </citation>
    <scope>NUCLEOTIDE SEQUENCE [LARGE SCALE GENOMIC DNA]</scope>
</reference>
<organism evidence="1 2">
    <name type="scientific">Candidatus Magasanikbacteria bacterium CG10_big_fil_rev_8_21_14_0_10_47_10</name>
    <dbReference type="NCBI Taxonomy" id="1974652"/>
    <lineage>
        <taxon>Bacteria</taxon>
        <taxon>Candidatus Magasanikiibacteriota</taxon>
    </lineage>
</organism>
<dbReference type="InterPro" id="IPR029033">
    <property type="entry name" value="His_PPase_superfam"/>
</dbReference>
<accession>A0A2H0TQI7</accession>
<name>A0A2H0TQI7_9BACT</name>